<proteinExistence type="predicted"/>
<comment type="caution">
    <text evidence="2">The sequence shown here is derived from an EMBL/GenBank/DDBJ whole genome shotgun (WGS) entry which is preliminary data.</text>
</comment>
<evidence type="ECO:0000256" key="1">
    <source>
        <dbReference type="SAM" id="Phobius"/>
    </source>
</evidence>
<dbReference type="EMBL" id="JAUSQZ010000001">
    <property type="protein sequence ID" value="MDP9829335.1"/>
    <property type="molecule type" value="Genomic_DNA"/>
</dbReference>
<reference evidence="2 3" key="1">
    <citation type="submission" date="2023-07" db="EMBL/GenBank/DDBJ databases">
        <title>Sequencing the genomes of 1000 actinobacteria strains.</title>
        <authorList>
            <person name="Klenk H.-P."/>
        </authorList>
    </citation>
    <scope>NUCLEOTIDE SEQUENCE [LARGE SCALE GENOMIC DNA]</scope>
    <source>
        <strain evidence="2 3">DSM 44388</strain>
    </source>
</reference>
<organism evidence="2 3">
    <name type="scientific">Kineosporia succinea</name>
    <dbReference type="NCBI Taxonomy" id="84632"/>
    <lineage>
        <taxon>Bacteria</taxon>
        <taxon>Bacillati</taxon>
        <taxon>Actinomycetota</taxon>
        <taxon>Actinomycetes</taxon>
        <taxon>Kineosporiales</taxon>
        <taxon>Kineosporiaceae</taxon>
        <taxon>Kineosporia</taxon>
    </lineage>
</organism>
<sequence length="96" mass="11076">MSDILGTIGFLGSTFFTVGGLGLLMWTETDGYAERIRIRKARNQIALDKARREADLDLKLREWQQTASLEDLTRHRERMEQGIDEQYGFKPEGERA</sequence>
<keyword evidence="3" id="KW-1185">Reference proteome</keyword>
<name>A0ABT9PAW8_9ACTN</name>
<protein>
    <submittedName>
        <fullName evidence="2">Uncharacterized protein</fullName>
    </submittedName>
</protein>
<feature type="transmembrane region" description="Helical" evidence="1">
    <location>
        <begin position="6"/>
        <end position="27"/>
    </location>
</feature>
<evidence type="ECO:0000313" key="3">
    <source>
        <dbReference type="Proteomes" id="UP001235712"/>
    </source>
</evidence>
<keyword evidence="1" id="KW-0472">Membrane</keyword>
<accession>A0ABT9PAW8</accession>
<gene>
    <name evidence="2" type="ORF">J2S57_005084</name>
</gene>
<dbReference type="Proteomes" id="UP001235712">
    <property type="component" value="Unassembled WGS sequence"/>
</dbReference>
<dbReference type="RefSeq" id="WP_307247430.1">
    <property type="nucleotide sequence ID" value="NZ_JAUSQZ010000001.1"/>
</dbReference>
<evidence type="ECO:0000313" key="2">
    <source>
        <dbReference type="EMBL" id="MDP9829335.1"/>
    </source>
</evidence>
<keyword evidence="1" id="KW-0812">Transmembrane</keyword>
<keyword evidence="1" id="KW-1133">Transmembrane helix</keyword>